<name>A0A0F8WSS0_9ZZZZ</name>
<proteinExistence type="predicted"/>
<comment type="caution">
    <text evidence="1">The sequence shown here is derived from an EMBL/GenBank/DDBJ whole genome shotgun (WGS) entry which is preliminary data.</text>
</comment>
<organism evidence="1">
    <name type="scientific">marine sediment metagenome</name>
    <dbReference type="NCBI Taxonomy" id="412755"/>
    <lineage>
        <taxon>unclassified sequences</taxon>
        <taxon>metagenomes</taxon>
        <taxon>ecological metagenomes</taxon>
    </lineage>
</organism>
<gene>
    <name evidence="1" type="ORF">LCGC14_3115770</name>
</gene>
<accession>A0A0F8WSS0</accession>
<sequence length="175" mass="18693">MTVLVIPISTKKYIGLSTDTKPTIATPNSLPPPPIGSTFLEHDTGILYITHDGTTWVVKDNTQKASPVITPTTGVDTALATLDPASDFKLLGIRIFMGSALASGETITVTLDANEGPEYDIVLRTLDMGTPDIRSVMFHFGEGEDNFVSGDKIVVALSANTGSDTWGCETIHELR</sequence>
<dbReference type="EMBL" id="LAZR01067549">
    <property type="protein sequence ID" value="KKK51355.1"/>
    <property type="molecule type" value="Genomic_DNA"/>
</dbReference>
<protein>
    <submittedName>
        <fullName evidence="1">Uncharacterized protein</fullName>
    </submittedName>
</protein>
<reference evidence="1" key="1">
    <citation type="journal article" date="2015" name="Nature">
        <title>Complex archaea that bridge the gap between prokaryotes and eukaryotes.</title>
        <authorList>
            <person name="Spang A."/>
            <person name="Saw J.H."/>
            <person name="Jorgensen S.L."/>
            <person name="Zaremba-Niedzwiedzka K."/>
            <person name="Martijn J."/>
            <person name="Lind A.E."/>
            <person name="van Eijk R."/>
            <person name="Schleper C."/>
            <person name="Guy L."/>
            <person name="Ettema T.J."/>
        </authorList>
    </citation>
    <scope>NUCLEOTIDE SEQUENCE</scope>
</reference>
<evidence type="ECO:0000313" key="1">
    <source>
        <dbReference type="EMBL" id="KKK51355.1"/>
    </source>
</evidence>
<dbReference type="AlphaFoldDB" id="A0A0F8WSS0"/>